<dbReference type="AlphaFoldDB" id="A0A699JVA7"/>
<gene>
    <name evidence="2" type="ORF">Tci_627296</name>
</gene>
<accession>A0A699JVA7</accession>
<feature type="region of interest" description="Disordered" evidence="1">
    <location>
        <begin position="21"/>
        <end position="50"/>
    </location>
</feature>
<evidence type="ECO:0000256" key="1">
    <source>
        <dbReference type="SAM" id="MobiDB-lite"/>
    </source>
</evidence>
<evidence type="ECO:0000313" key="2">
    <source>
        <dbReference type="EMBL" id="GFA55324.1"/>
    </source>
</evidence>
<proteinExistence type="predicted"/>
<name>A0A699JVA7_TANCI</name>
<comment type="caution">
    <text evidence="2">The sequence shown here is derived from an EMBL/GenBank/DDBJ whole genome shotgun (WGS) entry which is preliminary data.</text>
</comment>
<reference evidence="2" key="1">
    <citation type="journal article" date="2019" name="Sci. Rep.">
        <title>Draft genome of Tanacetum cinerariifolium, the natural source of mosquito coil.</title>
        <authorList>
            <person name="Yamashiro T."/>
            <person name="Shiraishi A."/>
            <person name="Satake H."/>
            <person name="Nakayama K."/>
        </authorList>
    </citation>
    <scope>NUCLEOTIDE SEQUENCE</scope>
</reference>
<protein>
    <submittedName>
        <fullName evidence="2">Uncharacterized protein</fullName>
    </submittedName>
</protein>
<feature type="region of interest" description="Disordered" evidence="1">
    <location>
        <begin position="74"/>
        <end position="155"/>
    </location>
</feature>
<feature type="compositionally biased region" description="Basic and acidic residues" evidence="1">
    <location>
        <begin position="137"/>
        <end position="152"/>
    </location>
</feature>
<organism evidence="2">
    <name type="scientific">Tanacetum cinerariifolium</name>
    <name type="common">Dalmatian daisy</name>
    <name type="synonym">Chrysanthemum cinerariifolium</name>
    <dbReference type="NCBI Taxonomy" id="118510"/>
    <lineage>
        <taxon>Eukaryota</taxon>
        <taxon>Viridiplantae</taxon>
        <taxon>Streptophyta</taxon>
        <taxon>Embryophyta</taxon>
        <taxon>Tracheophyta</taxon>
        <taxon>Spermatophyta</taxon>
        <taxon>Magnoliopsida</taxon>
        <taxon>eudicotyledons</taxon>
        <taxon>Gunneridae</taxon>
        <taxon>Pentapetalae</taxon>
        <taxon>asterids</taxon>
        <taxon>campanulids</taxon>
        <taxon>Asterales</taxon>
        <taxon>Asteraceae</taxon>
        <taxon>Asteroideae</taxon>
        <taxon>Anthemideae</taxon>
        <taxon>Anthemidinae</taxon>
        <taxon>Tanacetum</taxon>
    </lineage>
</organism>
<sequence>MFNEFSSNIATALVCLATNRPQHTPSHEAQQTSPTATSSPSLPPITTATIPTVIPNDIPQLRQYTRRARIAQSLTLPPVADEPASPIGDDSQGEACPIVSGLEAEQDRESITKTSTLPRDDDPSGEDTTIKGRRLKTREEAAIERSTEKGSDDTEEMVNVLTSLDAASVLSSGVQVSVPHTAEVVTVSISPAGEIHPISVPTGSGVVPTASPIFTTTIVATPYTRRKGKEKMVESETPKKKKLQEQMDVQMARQLEEEMARDAQRMNEQIARDGEITRIHAEEELQMMIDGLDRSNEMIAKHFHKYNQATAELTVSLSVLVKLASFT</sequence>
<feature type="compositionally biased region" description="Polar residues" evidence="1">
    <location>
        <begin position="21"/>
        <end position="31"/>
    </location>
</feature>
<feature type="compositionally biased region" description="Low complexity" evidence="1">
    <location>
        <begin position="32"/>
        <end position="50"/>
    </location>
</feature>
<dbReference type="EMBL" id="BKCJ010444412">
    <property type="protein sequence ID" value="GFA55324.1"/>
    <property type="molecule type" value="Genomic_DNA"/>
</dbReference>